<dbReference type="Proteomes" id="UP000198635">
    <property type="component" value="Unassembled WGS sequence"/>
</dbReference>
<reference evidence="2" key="1">
    <citation type="submission" date="2016-10" db="EMBL/GenBank/DDBJ databases">
        <authorList>
            <person name="Varghese N."/>
            <person name="Submissions S."/>
        </authorList>
    </citation>
    <scope>NUCLEOTIDE SEQUENCE [LARGE SCALE GENOMIC DNA]</scope>
    <source>
        <strain evidence="2">DSM 5918</strain>
    </source>
</reference>
<dbReference type="AlphaFoldDB" id="A0A1I3W7S7"/>
<dbReference type="EMBL" id="FORX01000012">
    <property type="protein sequence ID" value="SFK03329.1"/>
    <property type="molecule type" value="Genomic_DNA"/>
</dbReference>
<protein>
    <submittedName>
        <fullName evidence="1">Uncharacterized protein</fullName>
    </submittedName>
</protein>
<proteinExistence type="predicted"/>
<organism evidence="1 2">
    <name type="scientific">Desulfomicrobium apsheronum</name>
    <dbReference type="NCBI Taxonomy" id="52560"/>
    <lineage>
        <taxon>Bacteria</taxon>
        <taxon>Pseudomonadati</taxon>
        <taxon>Thermodesulfobacteriota</taxon>
        <taxon>Desulfovibrionia</taxon>
        <taxon>Desulfovibrionales</taxon>
        <taxon>Desulfomicrobiaceae</taxon>
        <taxon>Desulfomicrobium</taxon>
    </lineage>
</organism>
<name>A0A1I3W7S7_9BACT</name>
<gene>
    <name evidence="1" type="ORF">SAMN04488082_11269</name>
</gene>
<sequence length="95" mass="10727">MDSRLRGNDMVELRVSELRVMSVADFTCLLDWRARTSGMDSRLRGNDIVELRVSELRVMCVADFTCPLNLVGKVVRNGSRGNYFSESGFCFRSGV</sequence>
<evidence type="ECO:0000313" key="1">
    <source>
        <dbReference type="EMBL" id="SFK03329.1"/>
    </source>
</evidence>
<accession>A0A1I3W7S7</accession>
<evidence type="ECO:0000313" key="2">
    <source>
        <dbReference type="Proteomes" id="UP000198635"/>
    </source>
</evidence>
<keyword evidence="2" id="KW-1185">Reference proteome</keyword>